<dbReference type="KEGG" id="bspl:114849478"/>
<feature type="signal peptide" evidence="2">
    <location>
        <begin position="1"/>
        <end position="18"/>
    </location>
</feature>
<sequence length="177" mass="20442">MKLLMLCALLCVLALTRAAEKGTNKQVQQPDKDVSQLENSFLWWCSSGWSKYGGRCFHFVPHRLTWADAEKNCRSMGGHLASLRNKEEYLWVQHLIHTQTNSYPATWIGASTLEKDTPWFWSDGTSFTFTFWCRGQPDFPEIQRCAQMNYSEIRCWDSVQCEGQRPSVCAKESKFLG</sequence>
<dbReference type="InterPro" id="IPR018378">
    <property type="entry name" value="C-type_lectin_CS"/>
</dbReference>
<evidence type="ECO:0000256" key="2">
    <source>
        <dbReference type="SAM" id="SignalP"/>
    </source>
</evidence>
<dbReference type="InterPro" id="IPR001304">
    <property type="entry name" value="C-type_lectin-like"/>
</dbReference>
<dbReference type="RefSeq" id="XP_028996815.1">
    <property type="nucleotide sequence ID" value="XM_029140982.3"/>
</dbReference>
<dbReference type="Pfam" id="PF00059">
    <property type="entry name" value="Lectin_C"/>
    <property type="match status" value="1"/>
</dbReference>
<dbReference type="GeneID" id="114849478"/>
<dbReference type="Gene3D" id="3.10.100.10">
    <property type="entry name" value="Mannose-Binding Protein A, subunit A"/>
    <property type="match status" value="1"/>
</dbReference>
<dbReference type="InterPro" id="IPR050111">
    <property type="entry name" value="C-type_lectin/snaclec_domain"/>
</dbReference>
<proteinExistence type="predicted"/>
<dbReference type="RefSeq" id="XP_028996824.1">
    <property type="nucleotide sequence ID" value="XM_029140991.3"/>
</dbReference>
<feature type="domain" description="C-type lectin" evidence="3">
    <location>
        <begin position="52"/>
        <end position="170"/>
    </location>
</feature>
<evidence type="ECO:0000313" key="4">
    <source>
        <dbReference type="Proteomes" id="UP000515150"/>
    </source>
</evidence>
<feature type="chain" id="PRO_5044651582" evidence="2">
    <location>
        <begin position="19"/>
        <end position="177"/>
    </location>
</feature>
<evidence type="ECO:0000259" key="3">
    <source>
        <dbReference type="PROSITE" id="PS50041"/>
    </source>
</evidence>
<dbReference type="PROSITE" id="PS50041">
    <property type="entry name" value="C_TYPE_LECTIN_2"/>
    <property type="match status" value="1"/>
</dbReference>
<dbReference type="PROSITE" id="PS00615">
    <property type="entry name" value="C_TYPE_LECTIN_1"/>
    <property type="match status" value="1"/>
</dbReference>
<dbReference type="SMART" id="SM00034">
    <property type="entry name" value="CLECT"/>
    <property type="match status" value="1"/>
</dbReference>
<name>A0A6P7LRE3_BETSP</name>
<keyword evidence="2" id="KW-0732">Signal</keyword>
<protein>
    <submittedName>
        <fullName evidence="5 6">Type-2 ice-structuring protein-like</fullName>
    </submittedName>
</protein>
<dbReference type="InterPro" id="IPR016186">
    <property type="entry name" value="C-type_lectin-like/link_sf"/>
</dbReference>
<evidence type="ECO:0000256" key="1">
    <source>
        <dbReference type="ARBA" id="ARBA00023157"/>
    </source>
</evidence>
<dbReference type="CDD" id="cd00037">
    <property type="entry name" value="CLECT"/>
    <property type="match status" value="1"/>
</dbReference>
<dbReference type="PANTHER" id="PTHR22803">
    <property type="entry name" value="MANNOSE, PHOSPHOLIPASE, LECTIN RECEPTOR RELATED"/>
    <property type="match status" value="1"/>
</dbReference>
<evidence type="ECO:0000313" key="5">
    <source>
        <dbReference type="RefSeq" id="XP_028996815.1"/>
    </source>
</evidence>
<keyword evidence="4" id="KW-1185">Reference proteome</keyword>
<gene>
    <name evidence="5 6" type="primary">LOC114849478</name>
</gene>
<dbReference type="SUPFAM" id="SSF56436">
    <property type="entry name" value="C-type lectin-like"/>
    <property type="match status" value="1"/>
</dbReference>
<keyword evidence="1" id="KW-1015">Disulfide bond</keyword>
<reference evidence="5 6" key="1">
    <citation type="submission" date="2025-04" db="UniProtKB">
        <authorList>
            <consortium name="RefSeq"/>
        </authorList>
    </citation>
    <scope>IDENTIFICATION</scope>
</reference>
<organism evidence="4 5">
    <name type="scientific">Betta splendens</name>
    <name type="common">Siamese fighting fish</name>
    <dbReference type="NCBI Taxonomy" id="158456"/>
    <lineage>
        <taxon>Eukaryota</taxon>
        <taxon>Metazoa</taxon>
        <taxon>Chordata</taxon>
        <taxon>Craniata</taxon>
        <taxon>Vertebrata</taxon>
        <taxon>Euteleostomi</taxon>
        <taxon>Actinopterygii</taxon>
        <taxon>Neopterygii</taxon>
        <taxon>Teleostei</taxon>
        <taxon>Neoteleostei</taxon>
        <taxon>Acanthomorphata</taxon>
        <taxon>Anabantaria</taxon>
        <taxon>Anabantiformes</taxon>
        <taxon>Anabantoidei</taxon>
        <taxon>Osphronemidae</taxon>
        <taxon>Betta</taxon>
    </lineage>
</organism>
<dbReference type="InterPro" id="IPR016187">
    <property type="entry name" value="CTDL_fold"/>
</dbReference>
<dbReference type="Proteomes" id="UP000515150">
    <property type="component" value="Chromosome 2"/>
</dbReference>
<dbReference type="AlphaFoldDB" id="A0A6P7LRE3"/>
<accession>A0A6P7LRE3</accession>
<evidence type="ECO:0000313" key="6">
    <source>
        <dbReference type="RefSeq" id="XP_028996824.1"/>
    </source>
</evidence>
<dbReference type="OrthoDB" id="441660at2759"/>